<name>A0A2S8FI61_9BACT</name>
<accession>A0A2S8FI61</accession>
<dbReference type="PROSITE" id="PS51353">
    <property type="entry name" value="ARSC"/>
    <property type="match status" value="1"/>
</dbReference>
<dbReference type="NCBIfam" id="TIGR00014">
    <property type="entry name" value="arsC"/>
    <property type="match status" value="1"/>
</dbReference>
<comment type="similarity">
    <text evidence="1 3">Belongs to the ArsC family.</text>
</comment>
<dbReference type="RefSeq" id="WP_105356970.1">
    <property type="nucleotide sequence ID" value="NZ_PUIB01000019.1"/>
</dbReference>
<dbReference type="GO" id="GO:0008794">
    <property type="term" value="F:arsenate reductase (glutaredoxin) activity"/>
    <property type="evidence" value="ECO:0007669"/>
    <property type="project" value="InterPro"/>
</dbReference>
<evidence type="ECO:0000313" key="4">
    <source>
        <dbReference type="EMBL" id="PQO31770.1"/>
    </source>
</evidence>
<reference evidence="4 5" key="1">
    <citation type="submission" date="2018-02" db="EMBL/GenBank/DDBJ databases">
        <title>Comparative genomes isolates from brazilian mangrove.</title>
        <authorList>
            <person name="Araujo J.E."/>
            <person name="Taketani R.G."/>
            <person name="Silva M.C.P."/>
            <person name="Loureco M.V."/>
            <person name="Andreote F.D."/>
        </authorList>
    </citation>
    <scope>NUCLEOTIDE SEQUENCE [LARGE SCALE GENOMIC DNA]</scope>
    <source>
        <strain evidence="4 5">NAP PRIS-MGV</strain>
    </source>
</reference>
<proteinExistence type="inferred from homology"/>
<evidence type="ECO:0000256" key="3">
    <source>
        <dbReference type="PROSITE-ProRule" id="PRU01282"/>
    </source>
</evidence>
<evidence type="ECO:0000256" key="2">
    <source>
        <dbReference type="ARBA" id="ARBA00023002"/>
    </source>
</evidence>
<dbReference type="Pfam" id="PF03960">
    <property type="entry name" value="ArsC"/>
    <property type="match status" value="1"/>
</dbReference>
<gene>
    <name evidence="4" type="primary">arsC</name>
    <name evidence="4" type="ORF">C5Y98_20390</name>
</gene>
<dbReference type="InterPro" id="IPR036249">
    <property type="entry name" value="Thioredoxin-like_sf"/>
</dbReference>
<dbReference type="InterPro" id="IPR006660">
    <property type="entry name" value="Arsenate_reductase-like"/>
</dbReference>
<dbReference type="PANTHER" id="PTHR30041:SF4">
    <property type="entry name" value="ARSENATE REDUCTASE"/>
    <property type="match status" value="1"/>
</dbReference>
<dbReference type="EMBL" id="PUIB01000019">
    <property type="protein sequence ID" value="PQO31770.1"/>
    <property type="molecule type" value="Genomic_DNA"/>
</dbReference>
<dbReference type="OrthoDB" id="9794155at2"/>
<dbReference type="AlphaFoldDB" id="A0A2S8FI61"/>
<dbReference type="InterPro" id="IPR006659">
    <property type="entry name" value="Arsenate_reductase"/>
</dbReference>
<evidence type="ECO:0000256" key="1">
    <source>
        <dbReference type="ARBA" id="ARBA00007198"/>
    </source>
</evidence>
<keyword evidence="2" id="KW-0560">Oxidoreductase</keyword>
<dbReference type="SUPFAM" id="SSF52833">
    <property type="entry name" value="Thioredoxin-like"/>
    <property type="match status" value="1"/>
</dbReference>
<organism evidence="4 5">
    <name type="scientific">Blastopirellula marina</name>
    <dbReference type="NCBI Taxonomy" id="124"/>
    <lineage>
        <taxon>Bacteria</taxon>
        <taxon>Pseudomonadati</taxon>
        <taxon>Planctomycetota</taxon>
        <taxon>Planctomycetia</taxon>
        <taxon>Pirellulales</taxon>
        <taxon>Pirellulaceae</taxon>
        <taxon>Blastopirellula</taxon>
    </lineage>
</organism>
<comment type="caution">
    <text evidence="4">The sequence shown here is derived from an EMBL/GenBank/DDBJ whole genome shotgun (WGS) entry which is preliminary data.</text>
</comment>
<dbReference type="Gene3D" id="3.40.30.10">
    <property type="entry name" value="Glutaredoxin"/>
    <property type="match status" value="1"/>
</dbReference>
<dbReference type="PANTHER" id="PTHR30041">
    <property type="entry name" value="ARSENATE REDUCTASE"/>
    <property type="match status" value="1"/>
</dbReference>
<protein>
    <submittedName>
        <fullName evidence="4">Arsenate reductase (Glutaredoxin)</fullName>
    </submittedName>
</protein>
<evidence type="ECO:0000313" key="5">
    <source>
        <dbReference type="Proteomes" id="UP000239388"/>
    </source>
</evidence>
<dbReference type="Proteomes" id="UP000239388">
    <property type="component" value="Unassembled WGS sequence"/>
</dbReference>
<dbReference type="CDD" id="cd03034">
    <property type="entry name" value="ArsC_ArsC"/>
    <property type="match status" value="1"/>
</dbReference>
<sequence>MPVTIYHNPRCTKSRQTLARLHDRGIEPKVIEYLKEPLDEKTLKQLLKKLGMKAEQLIRKKDHAALGLPKPESEAEWIAQMVANPKIIERPIVVVGSQARLGRPPESVDEILP</sequence>